<dbReference type="Pfam" id="PF21082">
    <property type="entry name" value="MS_channel_3rd"/>
    <property type="match status" value="1"/>
</dbReference>
<feature type="transmembrane region" description="Helical" evidence="11">
    <location>
        <begin position="161"/>
        <end position="188"/>
    </location>
</feature>
<organism evidence="14 15">
    <name type="scientific">Candidatus Desulfacyla euxinica</name>
    <dbReference type="NCBI Taxonomy" id="2841693"/>
    <lineage>
        <taxon>Bacteria</taxon>
        <taxon>Deltaproteobacteria</taxon>
        <taxon>Candidatus Desulfacyla</taxon>
    </lineage>
</organism>
<evidence type="ECO:0000256" key="11">
    <source>
        <dbReference type="SAM" id="Phobius"/>
    </source>
</evidence>
<name>A0A8J6MW32_9DELT</name>
<accession>A0A8J6MW32</accession>
<dbReference type="GO" id="GO:0071470">
    <property type="term" value="P:cellular response to osmotic stress"/>
    <property type="evidence" value="ECO:0007669"/>
    <property type="project" value="InterPro"/>
</dbReference>
<dbReference type="PANTHER" id="PTHR30414:SF0">
    <property type="entry name" value="MINICONDUCTANCE MECHANOSENSITIVE CHANNEL YBDG"/>
    <property type="match status" value="1"/>
</dbReference>
<dbReference type="Proteomes" id="UP000650524">
    <property type="component" value="Unassembled WGS sequence"/>
</dbReference>
<protein>
    <recommendedName>
        <fullName evidence="9">Mechanosensing system component YbdG</fullName>
    </recommendedName>
    <alternativeName>
        <fullName evidence="10">Mechanosensitive channel homolog YbdG</fullName>
    </alternativeName>
</protein>
<dbReference type="GO" id="GO:0005886">
    <property type="term" value="C:plasma membrane"/>
    <property type="evidence" value="ECO:0007669"/>
    <property type="project" value="UniProtKB-SubCell"/>
</dbReference>
<proteinExistence type="inferred from homology"/>
<evidence type="ECO:0000256" key="2">
    <source>
        <dbReference type="ARBA" id="ARBA00008017"/>
    </source>
</evidence>
<evidence type="ECO:0000313" key="14">
    <source>
        <dbReference type="EMBL" id="MBC8176202.1"/>
    </source>
</evidence>
<evidence type="ECO:0000256" key="1">
    <source>
        <dbReference type="ARBA" id="ARBA00004429"/>
    </source>
</evidence>
<dbReference type="AlphaFoldDB" id="A0A8J6MW32"/>
<dbReference type="FunFam" id="2.30.30.60:FF:000002">
    <property type="entry name" value="Mechanosensitive ion channel family protein"/>
    <property type="match status" value="1"/>
</dbReference>
<evidence type="ECO:0000256" key="7">
    <source>
        <dbReference type="ARBA" id="ARBA00023016"/>
    </source>
</evidence>
<evidence type="ECO:0000256" key="3">
    <source>
        <dbReference type="ARBA" id="ARBA00022475"/>
    </source>
</evidence>
<keyword evidence="6 11" id="KW-1133">Transmembrane helix</keyword>
<evidence type="ECO:0000259" key="12">
    <source>
        <dbReference type="Pfam" id="PF00924"/>
    </source>
</evidence>
<evidence type="ECO:0000256" key="9">
    <source>
        <dbReference type="ARBA" id="ARBA00093630"/>
    </source>
</evidence>
<dbReference type="PANTHER" id="PTHR30414">
    <property type="entry name" value="MINICONDUCTANCE MECHANOSENSITIVE CHANNEL YBDG"/>
    <property type="match status" value="1"/>
</dbReference>
<keyword evidence="8 11" id="KW-0472">Membrane</keyword>
<dbReference type="GO" id="GO:0008381">
    <property type="term" value="F:mechanosensitive monoatomic ion channel activity"/>
    <property type="evidence" value="ECO:0007669"/>
    <property type="project" value="InterPro"/>
</dbReference>
<comment type="caution">
    <text evidence="14">The sequence shown here is derived from an EMBL/GenBank/DDBJ whole genome shotgun (WGS) entry which is preliminary data.</text>
</comment>
<evidence type="ECO:0000256" key="4">
    <source>
        <dbReference type="ARBA" id="ARBA00022519"/>
    </source>
</evidence>
<comment type="similarity">
    <text evidence="2">Belongs to the MscS (TC 1.A.23) family.</text>
</comment>
<feature type="transmembrane region" description="Helical" evidence="11">
    <location>
        <begin position="137"/>
        <end position="155"/>
    </location>
</feature>
<feature type="domain" description="Mechanosensitive ion channel MscS C-terminal" evidence="13">
    <location>
        <begin position="330"/>
        <end position="388"/>
    </location>
</feature>
<keyword evidence="4" id="KW-0997">Cell inner membrane</keyword>
<dbReference type="Gene3D" id="2.30.30.60">
    <property type="match status" value="1"/>
</dbReference>
<evidence type="ECO:0000256" key="6">
    <source>
        <dbReference type="ARBA" id="ARBA00022989"/>
    </source>
</evidence>
<keyword evidence="3" id="KW-1003">Cell membrane</keyword>
<evidence type="ECO:0000313" key="15">
    <source>
        <dbReference type="Proteomes" id="UP000650524"/>
    </source>
</evidence>
<dbReference type="InterPro" id="IPR049278">
    <property type="entry name" value="MS_channel_C"/>
</dbReference>
<evidence type="ECO:0000256" key="8">
    <source>
        <dbReference type="ARBA" id="ARBA00023136"/>
    </source>
</evidence>
<dbReference type="EMBL" id="JACNJD010000110">
    <property type="protein sequence ID" value="MBC8176202.1"/>
    <property type="molecule type" value="Genomic_DNA"/>
</dbReference>
<dbReference type="InterPro" id="IPR023408">
    <property type="entry name" value="MscS_beta-dom_sf"/>
</dbReference>
<sequence>MILELLLFKEWPQQYPQTYQMLMAAGVLVLGIISYFVTKHFILRALLKLVQRTKTSLDDTLLKKAFLRRLSYIVPIIIIYNFSELFPFAEDLISKISIALIWWILLLTGGGFLTGLGDAYRNLDIFRGRPIKGYVQVLKLIIYLIGGIVIVSVFLGRSPLVLLSGFGAMTAVILLIFRHTILSFIASLQISSNDLIRIGDWVEMPKYGADGDVIDIALHTIEIQNWDKTITVIPTYKLMEESFKNWRGMQESGGRRIKRAISIDLDSIKFCDKEMIERFKGYHLISDYIKQKQEELGRYNREHRVNSDVLVNGRRMTNIGTFRAYVEAYLRSNSKIHQEMTFLIRQLAPGPNGLPMEIYVFTNDTVWSRYEAIQSDIFDHILAVVPQFDLRIFQNPTGRDFGKLALGGQELNIDD</sequence>
<dbReference type="InterPro" id="IPR010920">
    <property type="entry name" value="LSM_dom_sf"/>
</dbReference>
<dbReference type="InterPro" id="IPR030192">
    <property type="entry name" value="YbdG"/>
</dbReference>
<keyword evidence="7" id="KW-0346">Stress response</keyword>
<dbReference type="InterPro" id="IPR006685">
    <property type="entry name" value="MscS_channel_2nd"/>
</dbReference>
<dbReference type="SUPFAM" id="SSF50182">
    <property type="entry name" value="Sm-like ribonucleoproteins"/>
    <property type="match status" value="1"/>
</dbReference>
<dbReference type="Pfam" id="PF00924">
    <property type="entry name" value="MS_channel_2nd"/>
    <property type="match status" value="1"/>
</dbReference>
<evidence type="ECO:0000256" key="5">
    <source>
        <dbReference type="ARBA" id="ARBA00022692"/>
    </source>
</evidence>
<feature type="transmembrane region" description="Helical" evidence="11">
    <location>
        <begin position="20"/>
        <end position="38"/>
    </location>
</feature>
<evidence type="ECO:0000256" key="10">
    <source>
        <dbReference type="ARBA" id="ARBA00093659"/>
    </source>
</evidence>
<evidence type="ECO:0000259" key="13">
    <source>
        <dbReference type="Pfam" id="PF21082"/>
    </source>
</evidence>
<gene>
    <name evidence="14" type="ORF">H8E19_02265</name>
</gene>
<reference evidence="14 15" key="1">
    <citation type="submission" date="2020-08" db="EMBL/GenBank/DDBJ databases">
        <title>Bridging the membrane lipid divide: bacteria of the FCB group superphylum have the potential to synthesize archaeal ether lipids.</title>
        <authorList>
            <person name="Villanueva L."/>
            <person name="Von Meijenfeldt F.A.B."/>
            <person name="Westbye A.B."/>
            <person name="Yadav S."/>
            <person name="Hopmans E.C."/>
            <person name="Dutilh B.E."/>
            <person name="Sinninghe Damste J.S."/>
        </authorList>
    </citation>
    <scope>NUCLEOTIDE SEQUENCE [LARGE SCALE GENOMIC DNA]</scope>
    <source>
        <strain evidence="14">NIOZ-UU27</strain>
    </source>
</reference>
<comment type="subcellular location">
    <subcellularLocation>
        <location evidence="1">Cell inner membrane</location>
        <topology evidence="1">Multi-pass membrane protein</topology>
    </subcellularLocation>
</comment>
<keyword evidence="5 11" id="KW-0812">Transmembrane</keyword>
<feature type="transmembrane region" description="Helical" evidence="11">
    <location>
        <begin position="70"/>
        <end position="89"/>
    </location>
</feature>
<feature type="transmembrane region" description="Helical" evidence="11">
    <location>
        <begin position="95"/>
        <end position="116"/>
    </location>
</feature>
<feature type="domain" description="Mechanosensitive ion channel MscS" evidence="12">
    <location>
        <begin position="180"/>
        <end position="247"/>
    </location>
</feature>